<dbReference type="Proteomes" id="UP000284243">
    <property type="component" value="Unassembled WGS sequence"/>
</dbReference>
<feature type="binding site" evidence="14">
    <location>
        <position position="97"/>
    </location>
    <ligand>
        <name>substrate</name>
    </ligand>
</feature>
<feature type="binding site" evidence="14">
    <location>
        <position position="135"/>
    </location>
    <ligand>
        <name>substrate</name>
    </ligand>
</feature>
<comment type="cofactor">
    <cofactor evidence="2">
        <name>Mn(2+)</name>
        <dbReference type="ChEBI" id="CHEBI:29035"/>
    </cofactor>
</comment>
<dbReference type="PANTHER" id="PTHR42979:SF1">
    <property type="entry name" value="3-ISOPROPYLMALATE DEHYDROGENASE"/>
    <property type="match status" value="1"/>
</dbReference>
<dbReference type="InterPro" id="IPR004429">
    <property type="entry name" value="Isopropylmalate_DH"/>
</dbReference>
<feature type="binding site" evidence="14">
    <location>
        <position position="107"/>
    </location>
    <ligand>
        <name>substrate</name>
    </ligand>
</feature>
<feature type="binding site" evidence="14">
    <location>
        <position position="246"/>
    </location>
    <ligand>
        <name>Mg(2+)</name>
        <dbReference type="ChEBI" id="CHEBI:18420"/>
    </ligand>
</feature>
<evidence type="ECO:0000256" key="9">
    <source>
        <dbReference type="ARBA" id="ARBA00022842"/>
    </source>
</evidence>
<keyword evidence="13 14" id="KW-0100">Branched-chain amino acid biosynthesis</keyword>
<comment type="caution">
    <text evidence="17">The sequence shown here is derived from an EMBL/GenBank/DDBJ whole genome shotgun (WGS) entry which is preliminary data.</text>
</comment>
<dbReference type="GO" id="GO:0005829">
    <property type="term" value="C:cytosol"/>
    <property type="evidence" value="ECO:0007669"/>
    <property type="project" value="TreeGrafter"/>
</dbReference>
<feature type="binding site" evidence="14">
    <location>
        <position position="222"/>
    </location>
    <ligand>
        <name>substrate</name>
    </ligand>
</feature>
<keyword evidence="6 14" id="KW-0432">Leucine biosynthesis</keyword>
<dbReference type="UniPathway" id="UPA00048">
    <property type="reaction ID" value="UER00072"/>
</dbReference>
<evidence type="ECO:0000256" key="14">
    <source>
        <dbReference type="HAMAP-Rule" id="MF_01033"/>
    </source>
</evidence>
<keyword evidence="7 14" id="KW-0028">Amino-acid biosynthesis</keyword>
<dbReference type="GO" id="GO:0000287">
    <property type="term" value="F:magnesium ion binding"/>
    <property type="evidence" value="ECO:0007669"/>
    <property type="project" value="InterPro"/>
</dbReference>
<evidence type="ECO:0000256" key="10">
    <source>
        <dbReference type="ARBA" id="ARBA00023002"/>
    </source>
</evidence>
<comment type="subcellular location">
    <subcellularLocation>
        <location evidence="14">Cytoplasm</location>
    </subcellularLocation>
</comment>
<dbReference type="SUPFAM" id="SSF53659">
    <property type="entry name" value="Isocitrate/Isopropylmalate dehydrogenase-like"/>
    <property type="match status" value="1"/>
</dbReference>
<dbReference type="SMART" id="SM01329">
    <property type="entry name" value="Iso_dh"/>
    <property type="match status" value="1"/>
</dbReference>
<dbReference type="HAMAP" id="MF_01033">
    <property type="entry name" value="LeuB_type1"/>
    <property type="match status" value="1"/>
</dbReference>
<comment type="subunit">
    <text evidence="5 14 15">Homodimer.</text>
</comment>
<keyword evidence="11 14" id="KW-0520">NAD</keyword>
<evidence type="ECO:0000256" key="8">
    <source>
        <dbReference type="ARBA" id="ARBA00022723"/>
    </source>
</evidence>
<evidence type="ECO:0000256" key="6">
    <source>
        <dbReference type="ARBA" id="ARBA00022430"/>
    </source>
</evidence>
<evidence type="ECO:0000256" key="5">
    <source>
        <dbReference type="ARBA" id="ARBA00011738"/>
    </source>
</evidence>
<feature type="site" description="Important for catalysis" evidence="14">
    <location>
        <position position="142"/>
    </location>
</feature>
<evidence type="ECO:0000256" key="1">
    <source>
        <dbReference type="ARBA" id="ARBA00000624"/>
    </source>
</evidence>
<evidence type="ECO:0000256" key="7">
    <source>
        <dbReference type="ARBA" id="ARBA00022605"/>
    </source>
</evidence>
<dbReference type="InterPro" id="IPR019818">
    <property type="entry name" value="IsoCit/isopropylmalate_DH_CS"/>
</dbReference>
<accession>A0A1Y3Y335</accession>
<comment type="caution">
    <text evidence="14">Lacks conserved residue(s) required for the propagation of feature annotation.</text>
</comment>
<comment type="cofactor">
    <cofactor evidence="14 15">
        <name>Mg(2+)</name>
        <dbReference type="ChEBI" id="CHEBI:18420"/>
    </cofactor>
    <cofactor evidence="14 15">
        <name>Mn(2+)</name>
        <dbReference type="ChEBI" id="CHEBI:29035"/>
    </cofactor>
    <text evidence="14 15">Binds 1 Mg(2+) or Mn(2+) ion per subunit.</text>
</comment>
<evidence type="ECO:0000256" key="3">
    <source>
        <dbReference type="ARBA" id="ARBA00004762"/>
    </source>
</evidence>
<protein>
    <recommendedName>
        <fullName evidence="14">3-isopropylmalate dehydrogenase</fullName>
        <ecNumber evidence="14">1.1.1.85</ecNumber>
    </recommendedName>
    <alternativeName>
        <fullName evidence="14">3-IPM-DH</fullName>
    </alternativeName>
    <alternativeName>
        <fullName evidence="14">Beta-IPM dehydrogenase</fullName>
        <shortName evidence="14">IMDH</shortName>
    </alternativeName>
</protein>
<evidence type="ECO:0000256" key="11">
    <source>
        <dbReference type="ARBA" id="ARBA00023027"/>
    </source>
</evidence>
<organism evidence="17 18">
    <name type="scientific">Odoribacter splanchnicus</name>
    <dbReference type="NCBI Taxonomy" id="28118"/>
    <lineage>
        <taxon>Bacteria</taxon>
        <taxon>Pseudomonadati</taxon>
        <taxon>Bacteroidota</taxon>
        <taxon>Bacteroidia</taxon>
        <taxon>Bacteroidales</taxon>
        <taxon>Odoribacteraceae</taxon>
        <taxon>Odoribacter</taxon>
    </lineage>
</organism>
<dbReference type="NCBIfam" id="TIGR00169">
    <property type="entry name" value="leuB"/>
    <property type="match status" value="1"/>
</dbReference>
<evidence type="ECO:0000256" key="13">
    <source>
        <dbReference type="ARBA" id="ARBA00023304"/>
    </source>
</evidence>
<evidence type="ECO:0000313" key="18">
    <source>
        <dbReference type="Proteomes" id="UP000284243"/>
    </source>
</evidence>
<comment type="function">
    <text evidence="14 15">Catalyzes the oxidation of 3-carboxy-2-hydroxy-4-methylpentanoate (3-isopropylmalate) to 3-carboxy-4-methyl-2-oxopentanoate. The product decarboxylates to 4-methyl-2 oxopentanoate.</text>
</comment>
<comment type="pathway">
    <text evidence="3 14 15">Amino-acid biosynthesis; L-leucine biosynthesis; L-leucine from 3-methyl-2-oxobutanoate: step 3/4.</text>
</comment>
<gene>
    <name evidence="14 17" type="primary">leuB</name>
    <name evidence="17" type="ORF">DWW57_10850</name>
</gene>
<name>A0A1Y3Y335_9BACT</name>
<dbReference type="Pfam" id="PF00180">
    <property type="entry name" value="Iso_dh"/>
    <property type="match status" value="1"/>
</dbReference>
<dbReference type="PANTHER" id="PTHR42979">
    <property type="entry name" value="3-ISOPROPYLMALATE DEHYDROGENASE"/>
    <property type="match status" value="1"/>
</dbReference>
<comment type="similarity">
    <text evidence="4 14">Belongs to the isocitrate and isopropylmalate dehydrogenases family. LeuB type 1 subfamily.</text>
</comment>
<dbReference type="FunFam" id="3.40.718.10:FF:000006">
    <property type="entry name" value="3-isopropylmalate dehydrogenase"/>
    <property type="match status" value="1"/>
</dbReference>
<evidence type="ECO:0000256" key="4">
    <source>
        <dbReference type="ARBA" id="ARBA00008319"/>
    </source>
</evidence>
<dbReference type="RefSeq" id="WP_022159577.1">
    <property type="nucleotide sequence ID" value="NZ_CABJFF010000010.1"/>
</dbReference>
<feature type="binding site" evidence="14">
    <location>
        <position position="250"/>
    </location>
    <ligand>
        <name>Mg(2+)</name>
        <dbReference type="ChEBI" id="CHEBI:18420"/>
    </ligand>
</feature>
<keyword evidence="10 14" id="KW-0560">Oxidoreductase</keyword>
<comment type="catalytic activity">
    <reaction evidence="1 14 15">
        <text>(2R,3S)-3-isopropylmalate + NAD(+) = 4-methyl-2-oxopentanoate + CO2 + NADH</text>
        <dbReference type="Rhea" id="RHEA:32271"/>
        <dbReference type="ChEBI" id="CHEBI:16526"/>
        <dbReference type="ChEBI" id="CHEBI:17865"/>
        <dbReference type="ChEBI" id="CHEBI:35121"/>
        <dbReference type="ChEBI" id="CHEBI:57540"/>
        <dbReference type="ChEBI" id="CHEBI:57945"/>
        <dbReference type="EC" id="1.1.1.85"/>
    </reaction>
</comment>
<keyword evidence="14" id="KW-0963">Cytoplasm</keyword>
<dbReference type="AlphaFoldDB" id="A0A1Y3Y335"/>
<dbReference type="GO" id="GO:0051287">
    <property type="term" value="F:NAD binding"/>
    <property type="evidence" value="ECO:0007669"/>
    <property type="project" value="InterPro"/>
</dbReference>
<dbReference type="PROSITE" id="PS00470">
    <property type="entry name" value="IDH_IMDH"/>
    <property type="match status" value="1"/>
</dbReference>
<evidence type="ECO:0000256" key="2">
    <source>
        <dbReference type="ARBA" id="ARBA00001936"/>
    </source>
</evidence>
<dbReference type="GO" id="GO:0003862">
    <property type="term" value="F:3-isopropylmalate dehydrogenase activity"/>
    <property type="evidence" value="ECO:0007669"/>
    <property type="project" value="UniProtKB-UniRule"/>
</dbReference>
<evidence type="ECO:0000259" key="16">
    <source>
        <dbReference type="SMART" id="SM01329"/>
    </source>
</evidence>
<keyword evidence="12 14" id="KW-0464">Manganese</keyword>
<sequence>MDLKIAVLPGDGIGPEIIEQAIKAIDATCKKYGHTVGYTYGSVGATAIDKTGNPYPEETHRICMQSDAVLFGAIGDPRFDNNPQAKVRPEQGLLEMRKKLGLYANLRPVSTFKSLVHRSPLRQELVEGADFICIRELTGGIYFGRPQGRSEDGQTAFDSCVYTKAEIKRICRLGFEYAMKRRNKLTVVDKANVLATSRLWRETVQEMAPAYPQVNVEYMFVDNAAMKLIQQPKHFDVIVTENMFGDILTDEASVITGSLGLLPSASIGIHTSLFEPIHGSYPQAAGKNVANPLATILSAAMMFEYAFNLKAAGASIRQAVGRSVEAGIVTEDIAEDGQAYPTSEVGDFIAKNIG</sequence>
<keyword evidence="9 14" id="KW-0460">Magnesium</keyword>
<keyword evidence="8 14" id="KW-0479">Metal-binding</keyword>
<feature type="domain" description="Isopropylmalate dehydrogenase-like" evidence="16">
    <location>
        <begin position="4"/>
        <end position="349"/>
    </location>
</feature>
<dbReference type="Gene3D" id="3.40.718.10">
    <property type="entry name" value="Isopropylmalate Dehydrogenase"/>
    <property type="match status" value="1"/>
</dbReference>
<evidence type="ECO:0000256" key="12">
    <source>
        <dbReference type="ARBA" id="ARBA00023211"/>
    </source>
</evidence>
<evidence type="ECO:0000313" key="17">
    <source>
        <dbReference type="EMBL" id="RGU55995.1"/>
    </source>
</evidence>
<dbReference type="EMBL" id="QRYC01000013">
    <property type="protein sequence ID" value="RGU55995.1"/>
    <property type="molecule type" value="Genomic_DNA"/>
</dbReference>
<dbReference type="GO" id="GO:0009098">
    <property type="term" value="P:L-leucine biosynthetic process"/>
    <property type="evidence" value="ECO:0007669"/>
    <property type="project" value="UniProtKB-UniRule"/>
</dbReference>
<reference evidence="17 18" key="1">
    <citation type="submission" date="2018-08" db="EMBL/GenBank/DDBJ databases">
        <title>A genome reference for cultivated species of the human gut microbiota.</title>
        <authorList>
            <person name="Zou Y."/>
            <person name="Xue W."/>
            <person name="Luo G."/>
        </authorList>
    </citation>
    <scope>NUCLEOTIDE SEQUENCE [LARGE SCALE GENOMIC DNA]</scope>
    <source>
        <strain evidence="17 18">AF16-14</strain>
    </source>
</reference>
<feature type="binding site" evidence="14">
    <location>
        <position position="222"/>
    </location>
    <ligand>
        <name>Mg(2+)</name>
        <dbReference type="ChEBI" id="CHEBI:18420"/>
    </ligand>
</feature>
<dbReference type="EC" id="1.1.1.85" evidence="14"/>
<feature type="site" description="Important for catalysis" evidence="14">
    <location>
        <position position="190"/>
    </location>
</feature>
<dbReference type="InterPro" id="IPR024084">
    <property type="entry name" value="IsoPropMal-DH-like_dom"/>
</dbReference>
<proteinExistence type="inferred from homology"/>
<evidence type="ECO:0000256" key="15">
    <source>
        <dbReference type="RuleBase" id="RU004445"/>
    </source>
</evidence>